<feature type="domain" description="HTH rpiR-type" evidence="4">
    <location>
        <begin position="14"/>
        <end position="90"/>
    </location>
</feature>
<sequence length="293" mass="31775">MKVVDSIDKPADIVEFRTILFSDRDRFTRRMLAAGSFVIDNPHEVALSPISALAERSGLPATNFVRLAQAMGFSGFSEMQRLFRDPLHRSFHPTLEERIRHSQGEQVISDPNDISALGRSLAQANIASLNHLSDRIASLPLEAAVDRILDARVVYVVGVDRSFAPAAYLSYALNRAGVQSVQITGSGSAARDHAAVMAPDDLLVAISFPPYAQDTITACGLARRNDRPIIAITDGNVSPIADGALEVIAVEDAELHGFRALTVLMTVVQTLMMGVAYRKRQAHGGFNIDEINA</sequence>
<dbReference type="InterPro" id="IPR001347">
    <property type="entry name" value="SIS_dom"/>
</dbReference>
<dbReference type="PANTHER" id="PTHR30514">
    <property type="entry name" value="GLUCOKINASE"/>
    <property type="match status" value="1"/>
</dbReference>
<dbReference type="GO" id="GO:1901135">
    <property type="term" value="P:carbohydrate derivative metabolic process"/>
    <property type="evidence" value="ECO:0007669"/>
    <property type="project" value="InterPro"/>
</dbReference>
<dbReference type="OrthoDB" id="9814005at2"/>
<dbReference type="CDD" id="cd05013">
    <property type="entry name" value="SIS_RpiR"/>
    <property type="match status" value="1"/>
</dbReference>
<gene>
    <name evidence="6" type="ORF">E4L95_02230</name>
</gene>
<dbReference type="PANTHER" id="PTHR30514:SF20">
    <property type="entry name" value="TRANSCRIPTIONAL REGULATOR"/>
    <property type="match status" value="1"/>
</dbReference>
<evidence type="ECO:0000256" key="3">
    <source>
        <dbReference type="ARBA" id="ARBA00023163"/>
    </source>
</evidence>
<keyword evidence="1" id="KW-0805">Transcription regulation</keyword>
<dbReference type="Gene3D" id="3.40.50.10490">
    <property type="entry name" value="Glucose-6-phosphate isomerase like protein, domain 1"/>
    <property type="match status" value="1"/>
</dbReference>
<keyword evidence="3" id="KW-0804">Transcription</keyword>
<evidence type="ECO:0000313" key="7">
    <source>
        <dbReference type="Proteomes" id="UP000297972"/>
    </source>
</evidence>
<evidence type="ECO:0000259" key="5">
    <source>
        <dbReference type="PROSITE" id="PS51464"/>
    </source>
</evidence>
<keyword evidence="2" id="KW-0238">DNA-binding</keyword>
<dbReference type="GO" id="GO:0003700">
    <property type="term" value="F:DNA-binding transcription factor activity"/>
    <property type="evidence" value="ECO:0007669"/>
    <property type="project" value="InterPro"/>
</dbReference>
<dbReference type="InterPro" id="IPR009057">
    <property type="entry name" value="Homeodomain-like_sf"/>
</dbReference>
<dbReference type="InterPro" id="IPR046348">
    <property type="entry name" value="SIS_dom_sf"/>
</dbReference>
<dbReference type="RefSeq" id="WP_135816202.1">
    <property type="nucleotide sequence ID" value="NZ_SRPG01000011.1"/>
</dbReference>
<dbReference type="AlphaFoldDB" id="A0A4Z1CSF1"/>
<name>A0A4Z1CSF1_9RHOB</name>
<feature type="domain" description="SIS" evidence="5">
    <location>
        <begin position="144"/>
        <end position="278"/>
    </location>
</feature>
<evidence type="ECO:0000259" key="4">
    <source>
        <dbReference type="PROSITE" id="PS51071"/>
    </source>
</evidence>
<dbReference type="Gene3D" id="1.10.10.10">
    <property type="entry name" value="Winged helix-like DNA-binding domain superfamily/Winged helix DNA-binding domain"/>
    <property type="match status" value="1"/>
</dbReference>
<dbReference type="PROSITE" id="PS51464">
    <property type="entry name" value="SIS"/>
    <property type="match status" value="1"/>
</dbReference>
<dbReference type="InterPro" id="IPR000281">
    <property type="entry name" value="HTH_RpiR"/>
</dbReference>
<keyword evidence="7" id="KW-1185">Reference proteome</keyword>
<dbReference type="InterPro" id="IPR035472">
    <property type="entry name" value="RpiR-like_SIS"/>
</dbReference>
<comment type="caution">
    <text evidence="6">The sequence shown here is derived from an EMBL/GenBank/DDBJ whole genome shotgun (WGS) entry which is preliminary data.</text>
</comment>
<evidence type="ECO:0000256" key="1">
    <source>
        <dbReference type="ARBA" id="ARBA00023015"/>
    </source>
</evidence>
<evidence type="ECO:0000256" key="2">
    <source>
        <dbReference type="ARBA" id="ARBA00023125"/>
    </source>
</evidence>
<accession>A0A4Z1CSF1</accession>
<dbReference type="SUPFAM" id="SSF46689">
    <property type="entry name" value="Homeodomain-like"/>
    <property type="match status" value="1"/>
</dbReference>
<reference evidence="6 7" key="1">
    <citation type="submission" date="2019-03" db="EMBL/GenBank/DDBJ databases">
        <authorList>
            <person name="Li J."/>
        </authorList>
    </citation>
    <scope>NUCLEOTIDE SEQUENCE [LARGE SCALE GENOMIC DNA]</scope>
    <source>
        <strain evidence="6 7">3058</strain>
    </source>
</reference>
<proteinExistence type="predicted"/>
<protein>
    <submittedName>
        <fullName evidence="6">MurR/RpiR family transcriptional regulator</fullName>
    </submittedName>
</protein>
<dbReference type="GO" id="GO:0097367">
    <property type="term" value="F:carbohydrate derivative binding"/>
    <property type="evidence" value="ECO:0007669"/>
    <property type="project" value="InterPro"/>
</dbReference>
<dbReference type="SUPFAM" id="SSF53697">
    <property type="entry name" value="SIS domain"/>
    <property type="match status" value="1"/>
</dbReference>
<evidence type="ECO:0000313" key="6">
    <source>
        <dbReference type="EMBL" id="TGN68177.1"/>
    </source>
</evidence>
<dbReference type="InterPro" id="IPR036388">
    <property type="entry name" value="WH-like_DNA-bd_sf"/>
</dbReference>
<dbReference type="InterPro" id="IPR047640">
    <property type="entry name" value="RpiR-like"/>
</dbReference>
<dbReference type="Proteomes" id="UP000297972">
    <property type="component" value="Unassembled WGS sequence"/>
</dbReference>
<dbReference type="Pfam" id="PF01380">
    <property type="entry name" value="SIS"/>
    <property type="match status" value="1"/>
</dbReference>
<organism evidence="6 7">
    <name type="scientific">Paracoccus liaowanqingii</name>
    <dbReference type="NCBI Taxonomy" id="2560053"/>
    <lineage>
        <taxon>Bacteria</taxon>
        <taxon>Pseudomonadati</taxon>
        <taxon>Pseudomonadota</taxon>
        <taxon>Alphaproteobacteria</taxon>
        <taxon>Rhodobacterales</taxon>
        <taxon>Paracoccaceae</taxon>
        <taxon>Paracoccus</taxon>
    </lineage>
</organism>
<dbReference type="PROSITE" id="PS51071">
    <property type="entry name" value="HTH_RPIR"/>
    <property type="match status" value="1"/>
</dbReference>
<dbReference type="EMBL" id="SRPG01000011">
    <property type="protein sequence ID" value="TGN68177.1"/>
    <property type="molecule type" value="Genomic_DNA"/>
</dbReference>
<dbReference type="GO" id="GO:0003677">
    <property type="term" value="F:DNA binding"/>
    <property type="evidence" value="ECO:0007669"/>
    <property type="project" value="UniProtKB-KW"/>
</dbReference>